<dbReference type="Proteomes" id="UP001221142">
    <property type="component" value="Unassembled WGS sequence"/>
</dbReference>
<evidence type="ECO:0008006" key="3">
    <source>
        <dbReference type="Google" id="ProtNLM"/>
    </source>
</evidence>
<protein>
    <recommendedName>
        <fullName evidence="3">F-box domain-containing protein</fullName>
    </recommendedName>
</protein>
<evidence type="ECO:0000313" key="1">
    <source>
        <dbReference type="EMBL" id="KAJ7646483.1"/>
    </source>
</evidence>
<organism evidence="1 2">
    <name type="scientific">Roridomyces roridus</name>
    <dbReference type="NCBI Taxonomy" id="1738132"/>
    <lineage>
        <taxon>Eukaryota</taxon>
        <taxon>Fungi</taxon>
        <taxon>Dikarya</taxon>
        <taxon>Basidiomycota</taxon>
        <taxon>Agaricomycotina</taxon>
        <taxon>Agaricomycetes</taxon>
        <taxon>Agaricomycetidae</taxon>
        <taxon>Agaricales</taxon>
        <taxon>Marasmiineae</taxon>
        <taxon>Mycenaceae</taxon>
        <taxon>Roridomyces</taxon>
    </lineage>
</organism>
<gene>
    <name evidence="1" type="ORF">FB45DRAFT_998001</name>
</gene>
<name>A0AAD7CFK7_9AGAR</name>
<keyword evidence="2" id="KW-1185">Reference proteome</keyword>
<dbReference type="SUPFAM" id="SSF52047">
    <property type="entry name" value="RNI-like"/>
    <property type="match status" value="1"/>
</dbReference>
<proteinExistence type="predicted"/>
<accession>A0AAD7CFK7</accession>
<comment type="caution">
    <text evidence="1">The sequence shown here is derived from an EMBL/GenBank/DDBJ whole genome shotgun (WGS) entry which is preliminary data.</text>
</comment>
<dbReference type="AlphaFoldDB" id="A0AAD7CFK7"/>
<dbReference type="EMBL" id="JARKIF010000002">
    <property type="protein sequence ID" value="KAJ7646483.1"/>
    <property type="molecule type" value="Genomic_DNA"/>
</dbReference>
<evidence type="ECO:0000313" key="2">
    <source>
        <dbReference type="Proteomes" id="UP001221142"/>
    </source>
</evidence>
<dbReference type="Gene3D" id="3.80.10.10">
    <property type="entry name" value="Ribonuclease Inhibitor"/>
    <property type="match status" value="1"/>
</dbReference>
<reference evidence="1" key="1">
    <citation type="submission" date="2023-03" db="EMBL/GenBank/DDBJ databases">
        <title>Massive genome expansion in bonnet fungi (Mycena s.s.) driven by repeated elements and novel gene families across ecological guilds.</title>
        <authorList>
            <consortium name="Lawrence Berkeley National Laboratory"/>
            <person name="Harder C.B."/>
            <person name="Miyauchi S."/>
            <person name="Viragh M."/>
            <person name="Kuo A."/>
            <person name="Thoen E."/>
            <person name="Andreopoulos B."/>
            <person name="Lu D."/>
            <person name="Skrede I."/>
            <person name="Drula E."/>
            <person name="Henrissat B."/>
            <person name="Morin E."/>
            <person name="Kohler A."/>
            <person name="Barry K."/>
            <person name="LaButti K."/>
            <person name="Morin E."/>
            <person name="Salamov A."/>
            <person name="Lipzen A."/>
            <person name="Mereny Z."/>
            <person name="Hegedus B."/>
            <person name="Baldrian P."/>
            <person name="Stursova M."/>
            <person name="Weitz H."/>
            <person name="Taylor A."/>
            <person name="Grigoriev I.V."/>
            <person name="Nagy L.G."/>
            <person name="Martin F."/>
            <person name="Kauserud H."/>
        </authorList>
    </citation>
    <scope>NUCLEOTIDE SEQUENCE</scope>
    <source>
        <strain evidence="1">9284</strain>
    </source>
</reference>
<sequence>MTDFLNSPFEAHLRTNFVPSDAQCEQIRADLAPRLVQLGLLNERIRELSAERDKLQAYVDSHTALVSYPRRLPVDIVREIFVACLATDRNAVMSAQEAPLLLCRICSAWRAIALTTPSLWTSIHIPIGFIMGDPVERSLALKNWLQLSGALPISISLTTTPSGLGGPPYTFALVEALIRSASRWGRVEFGDDVWAMLIANLQTPVLESIKVSGRVELFRQFHFFAVRSLHARSSRLSPAGVLTLLGRCPQLVSLAFPTVDDMWDDTTSEPVSLPFLKSFTILQPRVLDLQSVGRLLQKMVAPELRQLHIPTVYSPPQNYHLFLSAIEQIPLLDTLLIYLNSFPEPVILETLRSFPNLAELVVLHNGRGWWNPDDDEESTCTPERLLVLLTPGDPSESTVCPNLQDLQIDDFDQSVPTKKTMEEFLRHRIARGRGFRRLKMDFNAARQQTDFLSAEEVEHFRSLGVEVALRLPKPERVKEPVRSNAWTGLPVMKSQSRWGGWD</sequence>
<dbReference type="InterPro" id="IPR032675">
    <property type="entry name" value="LRR_dom_sf"/>
</dbReference>